<gene>
    <name evidence="9" type="ORF">RFI_10577</name>
</gene>
<keyword evidence="5" id="KW-0274">FAD</keyword>
<dbReference type="GO" id="GO:0005739">
    <property type="term" value="C:mitochondrion"/>
    <property type="evidence" value="ECO:0007669"/>
    <property type="project" value="TreeGrafter"/>
</dbReference>
<dbReference type="OrthoDB" id="264015at2759"/>
<dbReference type="PRINTS" id="PR01001">
    <property type="entry name" value="FADG3PDH"/>
</dbReference>
<feature type="domain" description="FAD dependent oxidoreductase" evidence="8">
    <location>
        <begin position="59"/>
        <end position="386"/>
    </location>
</feature>
<dbReference type="GO" id="GO:0006072">
    <property type="term" value="P:glycerol-3-phosphate metabolic process"/>
    <property type="evidence" value="ECO:0007669"/>
    <property type="project" value="UniProtKB-UniRule"/>
</dbReference>
<organism evidence="9 10">
    <name type="scientific">Reticulomyxa filosa</name>
    <dbReference type="NCBI Taxonomy" id="46433"/>
    <lineage>
        <taxon>Eukaryota</taxon>
        <taxon>Sar</taxon>
        <taxon>Rhizaria</taxon>
        <taxon>Retaria</taxon>
        <taxon>Foraminifera</taxon>
        <taxon>Monothalamids</taxon>
        <taxon>Reticulomyxidae</taxon>
        <taxon>Reticulomyxa</taxon>
    </lineage>
</organism>
<name>X6NJS6_RETFI</name>
<dbReference type="PANTHER" id="PTHR11985">
    <property type="entry name" value="GLYCEROL-3-PHOSPHATE DEHYDROGENASE"/>
    <property type="match status" value="1"/>
</dbReference>
<evidence type="ECO:0000256" key="2">
    <source>
        <dbReference type="ARBA" id="ARBA00007330"/>
    </source>
</evidence>
<dbReference type="InterPro" id="IPR000447">
    <property type="entry name" value="G3P_DH_FAD-dep"/>
</dbReference>
<dbReference type="SUPFAM" id="SSF51905">
    <property type="entry name" value="FAD/NAD(P)-binding domain"/>
    <property type="match status" value="1"/>
</dbReference>
<dbReference type="EC" id="1.1.5.3" evidence="3 7"/>
<dbReference type="Pfam" id="PF01266">
    <property type="entry name" value="DAO"/>
    <property type="match status" value="1"/>
</dbReference>
<sequence length="386" mass="42638">MLLSFKLWANRKYFVERNSAVYLHWKDESKKGTDISKIPSRASQVKALRSYGSVGEELDLLIVGGGATGVGVALDGITRGLKVALIDKSDFSSGTSSRSTKLIHGGVRYLEKAIMTGDLGQWSLVQEAIAERAHLIHISPHLSHPIPIIIPVYDSNMFRGYFNLVKYYIGCWLYDSLAGIDGLLCPSYYLSAPHTRNMFPQLRQQQLLGSIVYFDGQHNDSRMNLLIAMTAAYYGAIVANHVELVDLIRDHKDKIIGARLRDTLNGIEWNTFAKVVVNATGPFVDAVRQLDSPYVPPLIIPSQGTHLVLPGTFAHNHFGLLIPKTTDGRVAFMLPWENITLVGTTDKSCDLTDLPSPTSAEATEILTEINRYLANPADISDVDAAW</sequence>
<dbReference type="InterPro" id="IPR006076">
    <property type="entry name" value="FAD-dep_OxRdtase"/>
</dbReference>
<accession>X6NJS6</accession>
<evidence type="ECO:0000313" key="9">
    <source>
        <dbReference type="EMBL" id="ETO26560.1"/>
    </source>
</evidence>
<dbReference type="Proteomes" id="UP000023152">
    <property type="component" value="Unassembled WGS sequence"/>
</dbReference>
<evidence type="ECO:0000313" key="10">
    <source>
        <dbReference type="Proteomes" id="UP000023152"/>
    </source>
</evidence>
<dbReference type="PANTHER" id="PTHR11985:SF15">
    <property type="entry name" value="GLYCEROL-3-PHOSPHATE DEHYDROGENASE, MITOCHONDRIAL"/>
    <property type="match status" value="1"/>
</dbReference>
<keyword evidence="4 7" id="KW-0285">Flavoprotein</keyword>
<keyword evidence="10" id="KW-1185">Reference proteome</keyword>
<reference evidence="9 10" key="1">
    <citation type="journal article" date="2013" name="Curr. Biol.">
        <title>The Genome of the Foraminiferan Reticulomyxa filosa.</title>
        <authorList>
            <person name="Glockner G."/>
            <person name="Hulsmann N."/>
            <person name="Schleicher M."/>
            <person name="Noegel A.A."/>
            <person name="Eichinger L."/>
            <person name="Gallinger C."/>
            <person name="Pawlowski J."/>
            <person name="Sierra R."/>
            <person name="Euteneuer U."/>
            <person name="Pillet L."/>
            <person name="Moustafa A."/>
            <person name="Platzer M."/>
            <person name="Groth M."/>
            <person name="Szafranski K."/>
            <person name="Schliwa M."/>
        </authorList>
    </citation>
    <scope>NUCLEOTIDE SEQUENCE [LARGE SCALE GENOMIC DNA]</scope>
</reference>
<dbReference type="GO" id="GO:0004368">
    <property type="term" value="F:glycerol-3-phosphate dehydrogenase (quinone) activity"/>
    <property type="evidence" value="ECO:0007669"/>
    <property type="project" value="UniProtKB-EC"/>
</dbReference>
<dbReference type="EMBL" id="ASPP01007787">
    <property type="protein sequence ID" value="ETO26560.1"/>
    <property type="molecule type" value="Genomic_DNA"/>
</dbReference>
<evidence type="ECO:0000256" key="5">
    <source>
        <dbReference type="ARBA" id="ARBA00022827"/>
    </source>
</evidence>
<dbReference type="AlphaFoldDB" id="X6NJS6"/>
<comment type="caution">
    <text evidence="9">The sequence shown here is derived from an EMBL/GenBank/DDBJ whole genome shotgun (WGS) entry which is preliminary data.</text>
</comment>
<comment type="cofactor">
    <cofactor evidence="1 7">
        <name>FAD</name>
        <dbReference type="ChEBI" id="CHEBI:57692"/>
    </cofactor>
</comment>
<protein>
    <recommendedName>
        <fullName evidence="3 7">Glycerol-3-phosphate dehydrogenase</fullName>
        <ecNumber evidence="3 7">1.1.5.3</ecNumber>
    </recommendedName>
</protein>
<evidence type="ECO:0000259" key="8">
    <source>
        <dbReference type="Pfam" id="PF01266"/>
    </source>
</evidence>
<dbReference type="Gene3D" id="3.50.50.60">
    <property type="entry name" value="FAD/NAD(P)-binding domain"/>
    <property type="match status" value="1"/>
</dbReference>
<evidence type="ECO:0000256" key="7">
    <source>
        <dbReference type="RuleBase" id="RU361217"/>
    </source>
</evidence>
<dbReference type="PROSITE" id="PS00977">
    <property type="entry name" value="FAD_G3PDH_1"/>
    <property type="match status" value="1"/>
</dbReference>
<comment type="similarity">
    <text evidence="2 7">Belongs to the FAD-dependent glycerol-3-phosphate dehydrogenase family.</text>
</comment>
<dbReference type="Gene3D" id="3.30.9.10">
    <property type="entry name" value="D-Amino Acid Oxidase, subunit A, domain 2"/>
    <property type="match status" value="1"/>
</dbReference>
<feature type="non-terminal residue" evidence="9">
    <location>
        <position position="386"/>
    </location>
</feature>
<evidence type="ECO:0000256" key="6">
    <source>
        <dbReference type="ARBA" id="ARBA00023002"/>
    </source>
</evidence>
<evidence type="ECO:0000256" key="4">
    <source>
        <dbReference type="ARBA" id="ARBA00022630"/>
    </source>
</evidence>
<evidence type="ECO:0000256" key="1">
    <source>
        <dbReference type="ARBA" id="ARBA00001974"/>
    </source>
</evidence>
<dbReference type="OMA" id="KEFDTHA"/>
<keyword evidence="6 7" id="KW-0560">Oxidoreductase</keyword>
<comment type="catalytic activity">
    <reaction evidence="7">
        <text>a quinone + sn-glycerol 3-phosphate = dihydroxyacetone phosphate + a quinol</text>
        <dbReference type="Rhea" id="RHEA:18977"/>
        <dbReference type="ChEBI" id="CHEBI:24646"/>
        <dbReference type="ChEBI" id="CHEBI:57597"/>
        <dbReference type="ChEBI" id="CHEBI:57642"/>
        <dbReference type="ChEBI" id="CHEBI:132124"/>
        <dbReference type="EC" id="1.1.5.3"/>
    </reaction>
</comment>
<proteinExistence type="inferred from homology"/>
<dbReference type="InterPro" id="IPR036188">
    <property type="entry name" value="FAD/NAD-bd_sf"/>
</dbReference>
<evidence type="ECO:0000256" key="3">
    <source>
        <dbReference type="ARBA" id="ARBA00013029"/>
    </source>
</evidence>